<gene>
    <name evidence="2" type="ORF">V6N12_011718</name>
</gene>
<evidence type="ECO:0000313" key="3">
    <source>
        <dbReference type="Proteomes" id="UP001472677"/>
    </source>
</evidence>
<dbReference type="InterPro" id="IPR006527">
    <property type="entry name" value="F-box-assoc_dom_typ1"/>
</dbReference>
<reference evidence="2 3" key="1">
    <citation type="journal article" date="2024" name="G3 (Bethesda)">
        <title>Genome assembly of Hibiscus sabdariffa L. provides insights into metabolisms of medicinal natural products.</title>
        <authorList>
            <person name="Kim T."/>
        </authorList>
    </citation>
    <scope>NUCLEOTIDE SEQUENCE [LARGE SCALE GENOMIC DNA]</scope>
    <source>
        <strain evidence="2">TK-2024</strain>
        <tissue evidence="2">Old leaves</tissue>
    </source>
</reference>
<sequence>MYGLGYDICTDDYKVVRVRRHFIFIDRCQVEILARKRDIWRNIEEPGFDLEDGTGVFLRGALHWLTRRRASDPEKIHLIVAFDMAEEKLPDDTVLANLADILCLFCGGGPDVWKLNEYGVRLFSENRCTISGEKRYTT</sequence>
<name>A0ABR2BT89_9ROSI</name>
<accession>A0ABR2BT89</accession>
<dbReference type="EMBL" id="JBBPBM010000086">
    <property type="protein sequence ID" value="KAK8510347.1"/>
    <property type="molecule type" value="Genomic_DNA"/>
</dbReference>
<feature type="domain" description="F-box associated beta-propeller type 1" evidence="1">
    <location>
        <begin position="2"/>
        <end position="89"/>
    </location>
</feature>
<evidence type="ECO:0000259" key="1">
    <source>
        <dbReference type="Pfam" id="PF07734"/>
    </source>
</evidence>
<dbReference type="Proteomes" id="UP001472677">
    <property type="component" value="Unassembled WGS sequence"/>
</dbReference>
<keyword evidence="3" id="KW-1185">Reference proteome</keyword>
<protein>
    <recommendedName>
        <fullName evidence="1">F-box associated beta-propeller type 1 domain-containing protein</fullName>
    </recommendedName>
</protein>
<organism evidence="2 3">
    <name type="scientific">Hibiscus sabdariffa</name>
    <name type="common">roselle</name>
    <dbReference type="NCBI Taxonomy" id="183260"/>
    <lineage>
        <taxon>Eukaryota</taxon>
        <taxon>Viridiplantae</taxon>
        <taxon>Streptophyta</taxon>
        <taxon>Embryophyta</taxon>
        <taxon>Tracheophyta</taxon>
        <taxon>Spermatophyta</taxon>
        <taxon>Magnoliopsida</taxon>
        <taxon>eudicotyledons</taxon>
        <taxon>Gunneridae</taxon>
        <taxon>Pentapetalae</taxon>
        <taxon>rosids</taxon>
        <taxon>malvids</taxon>
        <taxon>Malvales</taxon>
        <taxon>Malvaceae</taxon>
        <taxon>Malvoideae</taxon>
        <taxon>Hibiscus</taxon>
    </lineage>
</organism>
<dbReference type="NCBIfam" id="TIGR01640">
    <property type="entry name" value="F_box_assoc_1"/>
    <property type="match status" value="1"/>
</dbReference>
<dbReference type="InterPro" id="IPR017451">
    <property type="entry name" value="F-box-assoc_interact_dom"/>
</dbReference>
<dbReference type="Pfam" id="PF07734">
    <property type="entry name" value="FBA_1"/>
    <property type="match status" value="1"/>
</dbReference>
<evidence type="ECO:0000313" key="2">
    <source>
        <dbReference type="EMBL" id="KAK8510347.1"/>
    </source>
</evidence>
<proteinExistence type="predicted"/>
<comment type="caution">
    <text evidence="2">The sequence shown here is derived from an EMBL/GenBank/DDBJ whole genome shotgun (WGS) entry which is preliminary data.</text>
</comment>